<dbReference type="VEuPathDB" id="FungiDB:PV08_02286"/>
<dbReference type="AlphaFoldDB" id="A0A0D2C350"/>
<feature type="domain" description="BD-FAE-like" evidence="2">
    <location>
        <begin position="53"/>
        <end position="164"/>
    </location>
</feature>
<dbReference type="EMBL" id="KN847493">
    <property type="protein sequence ID" value="KIW17999.1"/>
    <property type="molecule type" value="Genomic_DNA"/>
</dbReference>
<dbReference type="SUPFAM" id="SSF53474">
    <property type="entry name" value="alpha/beta-Hydrolases"/>
    <property type="match status" value="1"/>
</dbReference>
<name>A0A0D2C350_9EURO</name>
<dbReference type="InterPro" id="IPR050300">
    <property type="entry name" value="GDXG_lipolytic_enzyme"/>
</dbReference>
<dbReference type="GO" id="GO:0016787">
    <property type="term" value="F:hydrolase activity"/>
    <property type="evidence" value="ECO:0007669"/>
    <property type="project" value="UniProtKB-KW"/>
</dbReference>
<dbReference type="HOGENOM" id="CLU_012494_8_0_1"/>
<dbReference type="RefSeq" id="XP_016238215.1">
    <property type="nucleotide sequence ID" value="XM_016376645.1"/>
</dbReference>
<evidence type="ECO:0000313" key="4">
    <source>
        <dbReference type="Proteomes" id="UP000053328"/>
    </source>
</evidence>
<organism evidence="3 4">
    <name type="scientific">Exophiala spinifera</name>
    <dbReference type="NCBI Taxonomy" id="91928"/>
    <lineage>
        <taxon>Eukaryota</taxon>
        <taxon>Fungi</taxon>
        <taxon>Dikarya</taxon>
        <taxon>Ascomycota</taxon>
        <taxon>Pezizomycotina</taxon>
        <taxon>Eurotiomycetes</taxon>
        <taxon>Chaetothyriomycetidae</taxon>
        <taxon>Chaetothyriales</taxon>
        <taxon>Herpotrichiellaceae</taxon>
        <taxon>Exophiala</taxon>
    </lineage>
</organism>
<evidence type="ECO:0000256" key="1">
    <source>
        <dbReference type="ARBA" id="ARBA00022801"/>
    </source>
</evidence>
<dbReference type="PANTHER" id="PTHR48081:SF33">
    <property type="entry name" value="KYNURENINE FORMAMIDASE"/>
    <property type="match status" value="1"/>
</dbReference>
<dbReference type="InterPro" id="IPR029058">
    <property type="entry name" value="AB_hydrolase_fold"/>
</dbReference>
<evidence type="ECO:0000313" key="3">
    <source>
        <dbReference type="EMBL" id="KIW17999.1"/>
    </source>
</evidence>
<dbReference type="Gene3D" id="3.40.50.1820">
    <property type="entry name" value="alpha/beta hydrolase"/>
    <property type="match status" value="1"/>
</dbReference>
<sequence length="336" mass="37440">MDTVIKEIVKETIKFSPGDEEKWRLLYEPLYTISSDIQVISDRRYGAASRNLLDVYVPPKTLPCPNAGRPVLFYVHGGGFISGDKVWSKNVYANIGYYFASLGIVTICVNHQLVPGAKYPDAAVDMQLAREWVYNNISSVEYGFGDPKKVILFGHSSGGAHLAMNLYAAGDTERHSELSDRFAGDPTAVWPPVAGVIFLDVPFWMDSRKPGRQYALRNYYGSYNDDIWYPKSPLGLLERLEEGSPALDSQKLPVYLGTVEWEIPETSDATGRFFEAYRKRSKPEGSLPLMRVSRRHNHLSVVLSIGTTDTSLSDSLLEFIRGCVGKWQDIAGPGAS</sequence>
<accession>A0A0D2C350</accession>
<dbReference type="Pfam" id="PF20434">
    <property type="entry name" value="BD-FAE"/>
    <property type="match status" value="1"/>
</dbReference>
<dbReference type="PANTHER" id="PTHR48081">
    <property type="entry name" value="AB HYDROLASE SUPERFAMILY PROTEIN C4A8.06C"/>
    <property type="match status" value="1"/>
</dbReference>
<dbReference type="OrthoDB" id="433474at2759"/>
<keyword evidence="1" id="KW-0378">Hydrolase</keyword>
<evidence type="ECO:0000259" key="2">
    <source>
        <dbReference type="Pfam" id="PF20434"/>
    </source>
</evidence>
<dbReference type="Proteomes" id="UP000053328">
    <property type="component" value="Unassembled WGS sequence"/>
</dbReference>
<gene>
    <name evidence="3" type="ORF">PV08_02286</name>
</gene>
<reference evidence="3 4" key="1">
    <citation type="submission" date="2015-01" db="EMBL/GenBank/DDBJ databases">
        <title>The Genome Sequence of Exophiala spinifera CBS89968.</title>
        <authorList>
            <consortium name="The Broad Institute Genomics Platform"/>
            <person name="Cuomo C."/>
            <person name="de Hoog S."/>
            <person name="Gorbushina A."/>
            <person name="Stielow B."/>
            <person name="Teixiera M."/>
            <person name="Abouelleil A."/>
            <person name="Chapman S.B."/>
            <person name="Priest M."/>
            <person name="Young S.K."/>
            <person name="Wortman J."/>
            <person name="Nusbaum C."/>
            <person name="Birren B."/>
        </authorList>
    </citation>
    <scope>NUCLEOTIDE SEQUENCE [LARGE SCALE GENOMIC DNA]</scope>
    <source>
        <strain evidence="3 4">CBS 89968</strain>
    </source>
</reference>
<dbReference type="STRING" id="91928.A0A0D2C350"/>
<keyword evidence="4" id="KW-1185">Reference proteome</keyword>
<protein>
    <recommendedName>
        <fullName evidence="2">BD-FAE-like domain-containing protein</fullName>
    </recommendedName>
</protein>
<dbReference type="InterPro" id="IPR049492">
    <property type="entry name" value="BD-FAE-like_dom"/>
</dbReference>
<dbReference type="GeneID" id="27329369"/>
<proteinExistence type="predicted"/>